<evidence type="ECO:0000313" key="2">
    <source>
        <dbReference type="Proteomes" id="UP000814243"/>
    </source>
</evidence>
<dbReference type="AlphaFoldDB" id="A0A922SJQ4"/>
<dbReference type="EMBL" id="JACEFF010000286">
    <property type="protein sequence ID" value="KAH9640295.1"/>
    <property type="molecule type" value="Genomic_DNA"/>
</dbReference>
<dbReference type="Proteomes" id="UP000814243">
    <property type="component" value="Unassembled WGS sequence"/>
</dbReference>
<name>A0A922SJQ4_SPOEX</name>
<proteinExistence type="predicted"/>
<reference evidence="1" key="1">
    <citation type="journal article" date="2021" name="G3 (Bethesda)">
        <title>Genome and transcriptome analysis of the beet armyworm Spodoptera exigua reveals targets for pest control. .</title>
        <authorList>
            <person name="Simon S."/>
            <person name="Breeschoten T."/>
            <person name="Jansen H.J."/>
            <person name="Dirks R.P."/>
            <person name="Schranz M.E."/>
            <person name="Ros V.I.D."/>
        </authorList>
    </citation>
    <scope>NUCLEOTIDE SEQUENCE</scope>
    <source>
        <strain evidence="1">TB_SE_WUR_2020</strain>
    </source>
</reference>
<accession>A0A922SJQ4</accession>
<gene>
    <name evidence="1" type="ORF">HF086_001647</name>
</gene>
<comment type="caution">
    <text evidence="1">The sequence shown here is derived from an EMBL/GenBank/DDBJ whole genome shotgun (WGS) entry which is preliminary data.</text>
</comment>
<evidence type="ECO:0000313" key="1">
    <source>
        <dbReference type="EMBL" id="KAH9640295.1"/>
    </source>
</evidence>
<protein>
    <submittedName>
        <fullName evidence="1">Uncharacterized protein</fullName>
    </submittedName>
</protein>
<sequence>MEGFNLLITTSIFLWKHSSVQQSSEESKEATPRVPDLIQSLRQLGGYSQRYGPDDVQISDQPSLHVTVPQLLVAEPPVTDT</sequence>
<organism evidence="1 2">
    <name type="scientific">Spodoptera exigua</name>
    <name type="common">Beet armyworm</name>
    <name type="synonym">Noctua fulgens</name>
    <dbReference type="NCBI Taxonomy" id="7107"/>
    <lineage>
        <taxon>Eukaryota</taxon>
        <taxon>Metazoa</taxon>
        <taxon>Ecdysozoa</taxon>
        <taxon>Arthropoda</taxon>
        <taxon>Hexapoda</taxon>
        <taxon>Insecta</taxon>
        <taxon>Pterygota</taxon>
        <taxon>Neoptera</taxon>
        <taxon>Endopterygota</taxon>
        <taxon>Lepidoptera</taxon>
        <taxon>Glossata</taxon>
        <taxon>Ditrysia</taxon>
        <taxon>Noctuoidea</taxon>
        <taxon>Noctuidae</taxon>
        <taxon>Amphipyrinae</taxon>
        <taxon>Spodoptera</taxon>
    </lineage>
</organism>